<keyword evidence="6 13" id="KW-0812">Transmembrane</keyword>
<dbReference type="GO" id="GO:0102158">
    <property type="term" value="F:very-long-chain (3R)-3-hydroxyacyl-CoA dehydratase activity"/>
    <property type="evidence" value="ECO:0007669"/>
    <property type="project" value="UniProtKB-EC"/>
</dbReference>
<dbReference type="EC" id="4.2.1.134" evidence="4 13"/>
<comment type="similarity">
    <text evidence="3 13">Belongs to the very long-chain fatty acids dehydratase HACD family.</text>
</comment>
<keyword evidence="9 13" id="KW-0443">Lipid metabolism</keyword>
<evidence type="ECO:0000256" key="4">
    <source>
        <dbReference type="ARBA" id="ARBA00013122"/>
    </source>
</evidence>
<proteinExistence type="inferred from homology"/>
<feature type="transmembrane region" description="Helical" evidence="13">
    <location>
        <begin position="104"/>
        <end position="123"/>
    </location>
</feature>
<evidence type="ECO:0000256" key="1">
    <source>
        <dbReference type="ARBA" id="ARBA00004141"/>
    </source>
</evidence>
<reference evidence="14 15" key="1">
    <citation type="journal article" date="2021" name="Elife">
        <title>Chloroplast acquisition without the gene transfer in kleptoplastic sea slugs, Plakobranchus ocellatus.</title>
        <authorList>
            <person name="Maeda T."/>
            <person name="Takahashi S."/>
            <person name="Yoshida T."/>
            <person name="Shimamura S."/>
            <person name="Takaki Y."/>
            <person name="Nagai Y."/>
            <person name="Toyoda A."/>
            <person name="Suzuki Y."/>
            <person name="Arimoto A."/>
            <person name="Ishii H."/>
            <person name="Satoh N."/>
            <person name="Nishiyama T."/>
            <person name="Hasebe M."/>
            <person name="Maruyama T."/>
            <person name="Minagawa J."/>
            <person name="Obokata J."/>
            <person name="Shigenobu S."/>
        </authorList>
    </citation>
    <scope>NUCLEOTIDE SEQUENCE [LARGE SCALE GENOMIC DNA]</scope>
</reference>
<evidence type="ECO:0000256" key="13">
    <source>
        <dbReference type="RuleBase" id="RU363109"/>
    </source>
</evidence>
<keyword evidence="11 13" id="KW-0275">Fatty acid biosynthesis</keyword>
<dbReference type="GO" id="GO:0005789">
    <property type="term" value="C:endoplasmic reticulum membrane"/>
    <property type="evidence" value="ECO:0007669"/>
    <property type="project" value="UniProtKB-SubCell"/>
</dbReference>
<dbReference type="InterPro" id="IPR007482">
    <property type="entry name" value="Tyr_Pase-like_PTPLA"/>
</dbReference>
<gene>
    <name evidence="14" type="ORF">ElyMa_002813000</name>
</gene>
<protein>
    <recommendedName>
        <fullName evidence="4 13">Very-long-chain (3R)-3-hydroxyacyl-CoA dehydratase</fullName>
        <ecNumber evidence="4 13">4.2.1.134</ecNumber>
    </recommendedName>
</protein>
<comment type="subcellular location">
    <subcellularLocation>
        <location evidence="13">Endoplasmic reticulum membrane</location>
        <topology evidence="13">Multi-pass membrane protein</topology>
    </subcellularLocation>
    <subcellularLocation>
        <location evidence="1">Membrane</location>
        <topology evidence="1">Multi-pass membrane protein</topology>
    </subcellularLocation>
</comment>
<dbReference type="EMBL" id="BMAT01005834">
    <property type="protein sequence ID" value="GFS00374.1"/>
    <property type="molecule type" value="Genomic_DNA"/>
</dbReference>
<dbReference type="GO" id="GO:0030497">
    <property type="term" value="P:fatty acid elongation"/>
    <property type="evidence" value="ECO:0007669"/>
    <property type="project" value="TreeGrafter"/>
</dbReference>
<evidence type="ECO:0000256" key="11">
    <source>
        <dbReference type="ARBA" id="ARBA00023160"/>
    </source>
</evidence>
<comment type="catalytic activity">
    <reaction evidence="13">
        <text>a very-long-chain (3R)-3-hydroxyacyl-CoA = a very-long-chain (2E)-enoyl-CoA + H2O</text>
        <dbReference type="Rhea" id="RHEA:45812"/>
        <dbReference type="ChEBI" id="CHEBI:15377"/>
        <dbReference type="ChEBI" id="CHEBI:83728"/>
        <dbReference type="ChEBI" id="CHEBI:85440"/>
        <dbReference type="EC" id="4.2.1.134"/>
    </reaction>
</comment>
<comment type="function">
    <text evidence="13">Catalyzes the third of the four reactions of the long-chain fatty acids elongation cycle. This endoplasmic reticulum-bound enzymatic process, allows the addition of two carbons to the chain of long- and very long-chain fatty acids/VLCFAs per cycle. This enzyme catalyzes the dehydration of the 3-hydroxyacyl-CoA intermediate into trans-2,3-enoyl-CoA, within each cycle of fatty acid elongation. Thereby, it participates to the production of VLCFAs of different chain lengths that are involved in multiple biological processes as precursors of membrane lipids and lipid mediators.</text>
</comment>
<comment type="caution">
    <text evidence="14">The sequence shown here is derived from an EMBL/GenBank/DDBJ whole genome shotgun (WGS) entry which is preliminary data.</text>
</comment>
<accession>A0AAV4HQA4</accession>
<dbReference type="Pfam" id="PF04387">
    <property type="entry name" value="PTPLA"/>
    <property type="match status" value="1"/>
</dbReference>
<evidence type="ECO:0000256" key="2">
    <source>
        <dbReference type="ARBA" id="ARBA00005194"/>
    </source>
</evidence>
<dbReference type="GO" id="GO:0042761">
    <property type="term" value="P:very long-chain fatty acid biosynthetic process"/>
    <property type="evidence" value="ECO:0007669"/>
    <property type="project" value="TreeGrafter"/>
</dbReference>
<evidence type="ECO:0000256" key="12">
    <source>
        <dbReference type="ARBA" id="ARBA00023239"/>
    </source>
</evidence>
<evidence type="ECO:0000313" key="15">
    <source>
        <dbReference type="Proteomes" id="UP000762676"/>
    </source>
</evidence>
<keyword evidence="7 13" id="KW-0276">Fatty acid metabolism</keyword>
<comment type="pathway">
    <text evidence="2 13">Lipid metabolism; fatty acid biosynthesis.</text>
</comment>
<feature type="transmembrane region" description="Helical" evidence="13">
    <location>
        <begin position="64"/>
        <end position="84"/>
    </location>
</feature>
<name>A0AAV4HQA4_9GAST</name>
<comment type="caution">
    <text evidence="13">Lacks conserved residue(s) required for the propagation of feature annotation.</text>
</comment>
<evidence type="ECO:0000256" key="10">
    <source>
        <dbReference type="ARBA" id="ARBA00023136"/>
    </source>
</evidence>
<evidence type="ECO:0000256" key="3">
    <source>
        <dbReference type="ARBA" id="ARBA00007811"/>
    </source>
</evidence>
<keyword evidence="5 13" id="KW-0444">Lipid biosynthesis</keyword>
<evidence type="ECO:0000256" key="6">
    <source>
        <dbReference type="ARBA" id="ARBA00022692"/>
    </source>
</evidence>
<keyword evidence="10 13" id="KW-0472">Membrane</keyword>
<dbReference type="GO" id="GO:0030148">
    <property type="term" value="P:sphingolipid biosynthetic process"/>
    <property type="evidence" value="ECO:0007669"/>
    <property type="project" value="TreeGrafter"/>
</dbReference>
<dbReference type="AlphaFoldDB" id="A0AAV4HQA4"/>
<dbReference type="Proteomes" id="UP000762676">
    <property type="component" value="Unassembled WGS sequence"/>
</dbReference>
<sequence length="146" mass="17101">MMGRNLILFLLVLQEPRLQLSSVCWLLFTVWSSVEVIRYPFYLLQLLNIKINILTWLRYTVWIPLYPLGILVEGAIVFKSISYFTETGFFSVSLPNSVNFAFYFPYFLMFHLLLMALGGSNNLKHMYYQRKKQLGGSTRTVKHKSS</sequence>
<evidence type="ECO:0000256" key="7">
    <source>
        <dbReference type="ARBA" id="ARBA00022832"/>
    </source>
</evidence>
<keyword evidence="13" id="KW-0256">Endoplasmic reticulum</keyword>
<dbReference type="PANTHER" id="PTHR11035:SF35">
    <property type="entry name" value="VERY-LONG-CHAIN (3R)-3-HYDROXYACYL-COA DEHYDRATASE"/>
    <property type="match status" value="1"/>
</dbReference>
<evidence type="ECO:0000313" key="14">
    <source>
        <dbReference type="EMBL" id="GFS00374.1"/>
    </source>
</evidence>
<keyword evidence="12 13" id="KW-0456">Lyase</keyword>
<keyword evidence="15" id="KW-1185">Reference proteome</keyword>
<evidence type="ECO:0000256" key="9">
    <source>
        <dbReference type="ARBA" id="ARBA00023098"/>
    </source>
</evidence>
<keyword evidence="8 13" id="KW-1133">Transmembrane helix</keyword>
<evidence type="ECO:0000256" key="5">
    <source>
        <dbReference type="ARBA" id="ARBA00022516"/>
    </source>
</evidence>
<evidence type="ECO:0000256" key="8">
    <source>
        <dbReference type="ARBA" id="ARBA00022989"/>
    </source>
</evidence>
<organism evidence="14 15">
    <name type="scientific">Elysia marginata</name>
    <dbReference type="NCBI Taxonomy" id="1093978"/>
    <lineage>
        <taxon>Eukaryota</taxon>
        <taxon>Metazoa</taxon>
        <taxon>Spiralia</taxon>
        <taxon>Lophotrochozoa</taxon>
        <taxon>Mollusca</taxon>
        <taxon>Gastropoda</taxon>
        <taxon>Heterobranchia</taxon>
        <taxon>Euthyneura</taxon>
        <taxon>Panpulmonata</taxon>
        <taxon>Sacoglossa</taxon>
        <taxon>Placobranchoidea</taxon>
        <taxon>Plakobranchidae</taxon>
        <taxon>Elysia</taxon>
    </lineage>
</organism>
<dbReference type="PANTHER" id="PTHR11035">
    <property type="entry name" value="VERY-LONG-CHAIN (3R)-3-HYDROXYACYL-COA DEHYDRATASE"/>
    <property type="match status" value="1"/>
</dbReference>